<comment type="caution">
    <text evidence="2">The sequence shown here is derived from an EMBL/GenBank/DDBJ whole genome shotgun (WGS) entry which is preliminary data.</text>
</comment>
<dbReference type="SUPFAM" id="SSF50978">
    <property type="entry name" value="WD40 repeat-like"/>
    <property type="match status" value="1"/>
</dbReference>
<gene>
    <name evidence="2" type="ORF">FE257_012882</name>
</gene>
<dbReference type="Gene3D" id="2.130.10.10">
    <property type="entry name" value="YVTN repeat-like/Quinoprotein amine dehydrogenase"/>
    <property type="match status" value="1"/>
</dbReference>
<keyword evidence="1" id="KW-0853">WD repeat</keyword>
<evidence type="ECO:0000313" key="3">
    <source>
        <dbReference type="Proteomes" id="UP001194746"/>
    </source>
</evidence>
<accession>A0AAD4GQE8</accession>
<feature type="repeat" description="WD" evidence="1">
    <location>
        <begin position="184"/>
        <end position="218"/>
    </location>
</feature>
<dbReference type="PROSITE" id="PS50082">
    <property type="entry name" value="WD_REPEATS_2"/>
    <property type="match status" value="1"/>
</dbReference>
<dbReference type="AlphaFoldDB" id="A0AAD4GQE8"/>
<sequence length="308" mass="33417">MASSFPYLLMVTAHKALSLYKITTEIRSSANPKSTRKAQLLASLKADSILAPMSLSLRVTAAEIISSIVYSFSHIGCGWSLGIQELHFNKDGEQVSSRLATTVDSQYGITSPRPFATSRGTFGLSLEAEYGGALDAPSILHQKPPTSVSYSHPYLLTSHADNTLTVYLVVSSTTSLYVKGGRRLWGHTSSVGTVQVSDRGKAISVSSHGDEIRIWELEALISTFGAPRVLKEESIQVSPEDQKSATNEGLGILSVVPRCEIRGSPSTATSIPQHIPDIRDCIGFDDERVLLLRESRLGTQSIELYDFT</sequence>
<evidence type="ECO:0000313" key="2">
    <source>
        <dbReference type="EMBL" id="KAF9885446.1"/>
    </source>
</evidence>
<name>A0AAD4GQE8_ASPNN</name>
<organism evidence="2 3">
    <name type="scientific">Aspergillus nanangensis</name>
    <dbReference type="NCBI Taxonomy" id="2582783"/>
    <lineage>
        <taxon>Eukaryota</taxon>
        <taxon>Fungi</taxon>
        <taxon>Dikarya</taxon>
        <taxon>Ascomycota</taxon>
        <taxon>Pezizomycotina</taxon>
        <taxon>Eurotiomycetes</taxon>
        <taxon>Eurotiomycetidae</taxon>
        <taxon>Eurotiales</taxon>
        <taxon>Aspergillaceae</taxon>
        <taxon>Aspergillus</taxon>
        <taxon>Aspergillus subgen. Circumdati</taxon>
    </lineage>
</organism>
<reference evidence="2" key="2">
    <citation type="submission" date="2020-02" db="EMBL/GenBank/DDBJ databases">
        <authorList>
            <person name="Gilchrist C.L.M."/>
            <person name="Chooi Y.-H."/>
        </authorList>
    </citation>
    <scope>NUCLEOTIDE SEQUENCE</scope>
    <source>
        <strain evidence="2">MST-FP2251</strain>
    </source>
</reference>
<keyword evidence="3" id="KW-1185">Reference proteome</keyword>
<protein>
    <submittedName>
        <fullName evidence="2">Uncharacterized protein</fullName>
    </submittedName>
</protein>
<dbReference type="EMBL" id="VCAU01000095">
    <property type="protein sequence ID" value="KAF9885446.1"/>
    <property type="molecule type" value="Genomic_DNA"/>
</dbReference>
<dbReference type="InterPro" id="IPR036322">
    <property type="entry name" value="WD40_repeat_dom_sf"/>
</dbReference>
<dbReference type="InterPro" id="IPR015943">
    <property type="entry name" value="WD40/YVTN_repeat-like_dom_sf"/>
</dbReference>
<evidence type="ECO:0000256" key="1">
    <source>
        <dbReference type="PROSITE-ProRule" id="PRU00221"/>
    </source>
</evidence>
<dbReference type="Proteomes" id="UP001194746">
    <property type="component" value="Unassembled WGS sequence"/>
</dbReference>
<dbReference type="InterPro" id="IPR001680">
    <property type="entry name" value="WD40_rpt"/>
</dbReference>
<reference evidence="2" key="1">
    <citation type="journal article" date="2019" name="Beilstein J. Org. Chem.">
        <title>Nanangenines: drimane sesquiterpenoids as the dominant metabolite cohort of a novel Australian fungus, Aspergillus nanangensis.</title>
        <authorList>
            <person name="Lacey H.J."/>
            <person name="Gilchrist C.L.M."/>
            <person name="Crombie A."/>
            <person name="Kalaitzis J.A."/>
            <person name="Vuong D."/>
            <person name="Rutledge P.J."/>
            <person name="Turner P."/>
            <person name="Pitt J.I."/>
            <person name="Lacey E."/>
            <person name="Chooi Y.H."/>
            <person name="Piggott A.M."/>
        </authorList>
    </citation>
    <scope>NUCLEOTIDE SEQUENCE</scope>
    <source>
        <strain evidence="2">MST-FP2251</strain>
    </source>
</reference>
<dbReference type="Pfam" id="PF25499">
    <property type="entry name" value="Beta-prop_pof12"/>
    <property type="match status" value="1"/>
</dbReference>
<proteinExistence type="predicted"/>